<evidence type="ECO:0000259" key="1">
    <source>
        <dbReference type="Pfam" id="PF06202"/>
    </source>
</evidence>
<feature type="domain" description="Glycogen debranching enzyme C-terminal" evidence="1">
    <location>
        <begin position="405"/>
        <end position="580"/>
    </location>
</feature>
<keyword evidence="3" id="KW-1185">Reference proteome</keyword>
<dbReference type="SUPFAM" id="SSF48208">
    <property type="entry name" value="Six-hairpin glycosidases"/>
    <property type="match status" value="1"/>
</dbReference>
<reference evidence="2 3" key="2">
    <citation type="journal article" date="2000" name="Proc. Natl. Acad. Sci. U.S.A.">
        <title>Archaeal adaptation to higher temperatures revealed by genomic sequence of Thermoplasma volcanium.</title>
        <authorList>
            <person name="Kawashima T."/>
            <person name="Amano N."/>
            <person name="Koike H."/>
            <person name="Makino S."/>
            <person name="Higuchi S."/>
            <person name="Kawashima-Ohya Y."/>
            <person name="Watanabe K."/>
            <person name="Yamazaki M."/>
            <person name="Kanehori K."/>
            <person name="Kawamoto T."/>
            <person name="Nunoshiba T."/>
            <person name="Yamamoto Y."/>
            <person name="Aramaki H."/>
            <person name="Makino K."/>
            <person name="Suzuki M."/>
        </authorList>
    </citation>
    <scope>NUCLEOTIDE SEQUENCE [LARGE SCALE GENOMIC DNA]</scope>
    <source>
        <strain evidence="3">ATCC 51530 / DSM 4299 / JCM 9571 / NBRC 15438 / GSS1</strain>
    </source>
</reference>
<accession>Q979I9</accession>
<dbReference type="Pfam" id="PF06202">
    <property type="entry name" value="GDE_C"/>
    <property type="match status" value="1"/>
</dbReference>
<dbReference type="RefSeq" id="WP_010917405.1">
    <property type="nucleotide sequence ID" value="NC_002689.2"/>
</dbReference>
<dbReference type="STRING" id="273116.gene:9381973"/>
<dbReference type="Gene3D" id="1.50.10.10">
    <property type="match status" value="1"/>
</dbReference>
<dbReference type="EMBL" id="BA000011">
    <property type="protein sequence ID" value="BAB60314.1"/>
    <property type="molecule type" value="Genomic_DNA"/>
</dbReference>
<dbReference type="GO" id="GO:0005975">
    <property type="term" value="P:carbohydrate metabolic process"/>
    <property type="evidence" value="ECO:0007669"/>
    <property type="project" value="InterPro"/>
</dbReference>
<dbReference type="KEGG" id="tvo:TVG1201040"/>
<gene>
    <name evidence="2" type="ORF">TVG1201040</name>
</gene>
<sequence length="643" mass="72809">MIVPEMSRKKIELCRELDESSNHKDILHWVVVPKNNLDTYRYSMVKGQKSHFITYLNGNIARSDLHRSRTGFWFDNICYVASMEWIVGNVSLSDSLSKYVRGLGYIYRSYDSIERLDYIAKNGALHIDVLNPNKSKITLNLLITHSVAWPSNKSASHINISEKSGLISLESDVAKTFINLACDGSYSIKFSENNLIFNIEDSKEISFVFSPFEEKDSSSLDDVILDHMQVLSLADLETPDFKLNKIFFWAKNDLFEFYSETSTGNGWFAGFPIFSWYFGRDGLWMGLAANTVGMSHLTREHMRTLLIYSKDGRIPHEIGLSNDGMQSYSISDRIFNTMYMSIDSSLLWLLSNKSLENWESKGFEHDNVTRVFKFASSCDSDGDGLLENNFSDGLIGWPETWANIRNGKAVDINALWVKTVELYSNELNIANAEELKKKYLESFFSNVSFTDFIDNSGYAKSVKSAMQFVPGIFFTNNNIVETIKQLAEGNLTPWGVRSVSVDDPMFDGGYHTGTVWPLMTGWFVLSAYKNGLKDIAFKQLMTFSELAFSSPDLGRINETYDSMIANPTGQFAQGWSSSMLVLSVMQGLLGIDSIEFDPSSFKANGHHNLPEKWKKVKISKLPWRGKLYNICIDSVEGVSVTEV</sequence>
<dbReference type="InterPro" id="IPR008928">
    <property type="entry name" value="6-hairpin_glycosidase_sf"/>
</dbReference>
<dbReference type="PaxDb" id="273116-14325410"/>
<proteinExistence type="predicted"/>
<organism evidence="2 3">
    <name type="scientific">Thermoplasma volcanium (strain ATCC 51530 / DSM 4299 / JCM 9571 / NBRC 15438 / GSS1)</name>
    <dbReference type="NCBI Taxonomy" id="273116"/>
    <lineage>
        <taxon>Archaea</taxon>
        <taxon>Methanobacteriati</taxon>
        <taxon>Thermoplasmatota</taxon>
        <taxon>Thermoplasmata</taxon>
        <taxon>Thermoplasmatales</taxon>
        <taxon>Thermoplasmataceae</taxon>
        <taxon>Thermoplasma</taxon>
    </lineage>
</organism>
<name>Q979I9_THEVO</name>
<reference evidence="2 3" key="1">
    <citation type="journal article" date="1999" name="Proc. Jpn. Acad.">
        <title>Determination of the complete genomic DNA sequence of Thermoplasma volvanium GSS1.</title>
        <authorList>
            <person name="Kawashima T."/>
            <person name="Yamamoto Y."/>
            <person name="Aramaki H."/>
            <person name="Nunoshiba T."/>
            <person name="Kawamoto T."/>
            <person name="Watanabe K."/>
            <person name="Yamazaki M."/>
            <person name="Kanehori K."/>
            <person name="Amano N."/>
            <person name="Ohya Y."/>
            <person name="Makino K."/>
            <person name="Suzuki M."/>
        </authorList>
    </citation>
    <scope>NUCLEOTIDE SEQUENCE [LARGE SCALE GENOMIC DNA]</scope>
    <source>
        <strain evidence="3">ATCC 51530 / DSM 4299 / JCM 9571 / NBRC 15438 / GSS1</strain>
    </source>
</reference>
<dbReference type="HOGENOM" id="CLU_424923_0_0_2"/>
<dbReference type="InterPro" id="IPR032790">
    <property type="entry name" value="GDE_C"/>
</dbReference>
<dbReference type="GeneID" id="1441287"/>
<protein>
    <submittedName>
        <fullName evidence="2">TVG1201040 protein</fullName>
    </submittedName>
</protein>
<dbReference type="Proteomes" id="UP000001017">
    <property type="component" value="Chromosome"/>
</dbReference>
<dbReference type="AlphaFoldDB" id="Q979I9"/>
<dbReference type="eggNOG" id="arCOG03287">
    <property type="taxonomic scope" value="Archaea"/>
</dbReference>
<dbReference type="PhylomeDB" id="Q979I9"/>
<evidence type="ECO:0000313" key="2">
    <source>
        <dbReference type="EMBL" id="BAB60314.1"/>
    </source>
</evidence>
<dbReference type="InterPro" id="IPR012341">
    <property type="entry name" value="6hp_glycosidase-like_sf"/>
</dbReference>
<evidence type="ECO:0000313" key="3">
    <source>
        <dbReference type="Proteomes" id="UP000001017"/>
    </source>
</evidence>